<evidence type="ECO:0000256" key="3">
    <source>
        <dbReference type="ARBA" id="ARBA00040298"/>
    </source>
</evidence>
<gene>
    <name evidence="5" type="ORF">FB472_2834</name>
</gene>
<evidence type="ECO:0000259" key="4">
    <source>
        <dbReference type="Pfam" id="PF01593"/>
    </source>
</evidence>
<accession>A0A8H2PYE3</accession>
<dbReference type="Pfam" id="PF01593">
    <property type="entry name" value="Amino_oxidase"/>
    <property type="match status" value="1"/>
</dbReference>
<keyword evidence="6" id="KW-1185">Reference proteome</keyword>
<dbReference type="Gene3D" id="3.50.50.60">
    <property type="entry name" value="FAD/NAD(P)-binding domain"/>
    <property type="match status" value="2"/>
</dbReference>
<organism evidence="5 6">
    <name type="scientific">Rhodoglobus vestalii</name>
    <dbReference type="NCBI Taxonomy" id="193384"/>
    <lineage>
        <taxon>Bacteria</taxon>
        <taxon>Bacillati</taxon>
        <taxon>Actinomycetota</taxon>
        <taxon>Actinomycetes</taxon>
        <taxon>Micrococcales</taxon>
        <taxon>Microbacteriaceae</taxon>
        <taxon>Rhodoglobus</taxon>
    </lineage>
</organism>
<name>A0A8H2PYE3_9MICO</name>
<dbReference type="PANTHER" id="PTHR10668">
    <property type="entry name" value="PHYTOENE DEHYDROGENASE"/>
    <property type="match status" value="1"/>
</dbReference>
<evidence type="ECO:0000256" key="2">
    <source>
        <dbReference type="ARBA" id="ARBA00038825"/>
    </source>
</evidence>
<dbReference type="Proteomes" id="UP000316560">
    <property type="component" value="Unassembled WGS sequence"/>
</dbReference>
<protein>
    <recommendedName>
        <fullName evidence="3">Pyridine nucleotide-disulfide oxidoreductase domain-containing protein 2</fullName>
    </recommendedName>
</protein>
<dbReference type="GO" id="GO:0016491">
    <property type="term" value="F:oxidoreductase activity"/>
    <property type="evidence" value="ECO:0007669"/>
    <property type="project" value="InterPro"/>
</dbReference>
<dbReference type="InterPro" id="IPR002937">
    <property type="entry name" value="Amino_oxidase"/>
</dbReference>
<dbReference type="SUPFAM" id="SSF51905">
    <property type="entry name" value="FAD/NAD(P)-binding domain"/>
    <property type="match status" value="1"/>
</dbReference>
<dbReference type="AlphaFoldDB" id="A0A8H2PYE3"/>
<evidence type="ECO:0000256" key="1">
    <source>
        <dbReference type="ARBA" id="ARBA00037217"/>
    </source>
</evidence>
<reference evidence="5 6" key="1">
    <citation type="submission" date="2019-06" db="EMBL/GenBank/DDBJ databases">
        <title>Sequencing the genomes of 1000 actinobacteria strains.</title>
        <authorList>
            <person name="Klenk H.-P."/>
        </authorList>
    </citation>
    <scope>NUCLEOTIDE SEQUENCE [LARGE SCALE GENOMIC DNA]</scope>
    <source>
        <strain evidence="5 6">DSM 21947</strain>
    </source>
</reference>
<feature type="domain" description="Amine oxidase" evidence="4">
    <location>
        <begin position="16"/>
        <end position="451"/>
    </location>
</feature>
<dbReference type="OrthoDB" id="833207at2"/>
<dbReference type="Gene3D" id="3.90.660.50">
    <property type="match status" value="1"/>
</dbReference>
<dbReference type="PRINTS" id="PR00411">
    <property type="entry name" value="PNDRDTASEI"/>
</dbReference>
<dbReference type="EMBL" id="VFRA01000001">
    <property type="protein sequence ID" value="TQO21160.1"/>
    <property type="molecule type" value="Genomic_DNA"/>
</dbReference>
<dbReference type="RefSeq" id="WP_141991351.1">
    <property type="nucleotide sequence ID" value="NZ_VFRA01000001.1"/>
</dbReference>
<sequence>MSDTDVVIVGSGPNALAAGVTMARAGLSVQVIERNDTIGGGARTAELTLAGFRHDICSAVHPMALASAFFQEFQLTSRLEFIVPEISYAHPLDNGEAGIAYRDLNRTADALGRDGAAWRRLMKPLVDRIDAVTDFTSNQLLRIPRDPIAAAAFGVRVLEQGSPAWNLRFRERSAPAMLAGLNAHSVGEMPRLSTAGAGLILGAQAHARGWAIPVGGSQGIIEAMADDLRAHGGTITTGTEVHSLGQLPSSKAVLLDVSARALDRIAGDHLPTRYRRALRRFRYGNAAAKIDFALSGPVPWTNPDVRSAGTIHLGGSREEIAHSEAQVANRIHPESPYVLVSQPTTVDPSRAPHGQHVLWAYAHVPNGSTVDMTEAIVAQIERFAPGFRDLILDSHHMTATDLEQYNPNYIGGDFSAGAVTIAQLIKRPVISTDPWRTPTKGIYLASSSTPPGPAVHGLCGFYAARSALRHEFGIRDTPDLAIGA</sequence>
<evidence type="ECO:0000313" key="5">
    <source>
        <dbReference type="EMBL" id="TQO21160.1"/>
    </source>
</evidence>
<evidence type="ECO:0000313" key="6">
    <source>
        <dbReference type="Proteomes" id="UP000316560"/>
    </source>
</evidence>
<comment type="function">
    <text evidence="1">Probable oxidoreductase that may play a role as regulator of mitochondrial function.</text>
</comment>
<comment type="subunit">
    <text evidence="2">Interacts with COX5B; this interaction may contribute to localize PYROXD2 to the inner face of the inner mitochondrial membrane.</text>
</comment>
<dbReference type="InterPro" id="IPR036188">
    <property type="entry name" value="FAD/NAD-bd_sf"/>
</dbReference>
<proteinExistence type="predicted"/>
<dbReference type="PANTHER" id="PTHR10668:SF105">
    <property type="entry name" value="DEHYDROGENASE-RELATED"/>
    <property type="match status" value="1"/>
</dbReference>
<comment type="caution">
    <text evidence="5">The sequence shown here is derived from an EMBL/GenBank/DDBJ whole genome shotgun (WGS) entry which is preliminary data.</text>
</comment>